<evidence type="ECO:0007829" key="9">
    <source>
        <dbReference type="ProteomicsDB" id="A0A0P0XY52"/>
    </source>
</evidence>
<reference evidence="7" key="1">
    <citation type="journal article" date="2005" name="Nature">
        <title>The map-based sequence of the rice genome.</title>
        <authorList>
            <consortium name="International rice genome sequencing project (IRGSP)"/>
            <person name="Matsumoto T."/>
            <person name="Wu J."/>
            <person name="Kanamori H."/>
            <person name="Katayose Y."/>
            <person name="Fujisawa M."/>
            <person name="Namiki N."/>
            <person name="Mizuno H."/>
            <person name="Yamamoto K."/>
            <person name="Antonio B.A."/>
            <person name="Baba T."/>
            <person name="Sakata K."/>
            <person name="Nagamura Y."/>
            <person name="Aoki H."/>
            <person name="Arikawa K."/>
            <person name="Arita K."/>
            <person name="Bito T."/>
            <person name="Chiden Y."/>
            <person name="Fujitsuka N."/>
            <person name="Fukunaka R."/>
            <person name="Hamada M."/>
            <person name="Harada C."/>
            <person name="Hayashi A."/>
            <person name="Hijishita S."/>
            <person name="Honda M."/>
            <person name="Hosokawa S."/>
            <person name="Ichikawa Y."/>
            <person name="Idonuma A."/>
            <person name="Iijima M."/>
            <person name="Ikeda M."/>
            <person name="Ikeno M."/>
            <person name="Ito K."/>
            <person name="Ito S."/>
            <person name="Ito T."/>
            <person name="Ito Y."/>
            <person name="Ito Y."/>
            <person name="Iwabuchi A."/>
            <person name="Kamiya K."/>
            <person name="Karasawa W."/>
            <person name="Kurita K."/>
            <person name="Katagiri S."/>
            <person name="Kikuta A."/>
            <person name="Kobayashi H."/>
            <person name="Kobayashi N."/>
            <person name="Machita K."/>
            <person name="Maehara T."/>
            <person name="Masukawa M."/>
            <person name="Mizubayashi T."/>
            <person name="Mukai Y."/>
            <person name="Nagasaki H."/>
            <person name="Nagata Y."/>
            <person name="Naito S."/>
            <person name="Nakashima M."/>
            <person name="Nakama Y."/>
            <person name="Nakamichi Y."/>
            <person name="Nakamura M."/>
            <person name="Meguro A."/>
            <person name="Negishi M."/>
            <person name="Ohta I."/>
            <person name="Ohta T."/>
            <person name="Okamoto M."/>
            <person name="Ono N."/>
            <person name="Saji S."/>
            <person name="Sakaguchi M."/>
            <person name="Sakai K."/>
            <person name="Shibata M."/>
            <person name="Shimokawa T."/>
            <person name="Song J."/>
            <person name="Takazaki Y."/>
            <person name="Terasawa K."/>
            <person name="Tsugane M."/>
            <person name="Tsuji K."/>
            <person name="Ueda S."/>
            <person name="Waki K."/>
            <person name="Yamagata H."/>
            <person name="Yamamoto M."/>
            <person name="Yamamoto S."/>
            <person name="Yamane H."/>
            <person name="Yoshiki S."/>
            <person name="Yoshihara R."/>
            <person name="Yukawa K."/>
            <person name="Zhong H."/>
            <person name="Yano M."/>
            <person name="Yuan Q."/>
            <person name="Ouyang S."/>
            <person name="Liu J."/>
            <person name="Jones K.M."/>
            <person name="Gansberger K."/>
            <person name="Moffat K."/>
            <person name="Hill J."/>
            <person name="Bera J."/>
            <person name="Fadrosh D."/>
            <person name="Jin S."/>
            <person name="Johri S."/>
            <person name="Kim M."/>
            <person name="Overton L."/>
            <person name="Reardon M."/>
            <person name="Tsitrin T."/>
            <person name="Vuong H."/>
            <person name="Weaver B."/>
            <person name="Ciecko A."/>
            <person name="Tallon L."/>
            <person name="Jackson J."/>
            <person name="Pai G."/>
            <person name="Aken S.V."/>
            <person name="Utterback T."/>
            <person name="Reidmuller S."/>
            <person name="Feldblyum T."/>
            <person name="Hsiao J."/>
            <person name="Zismann V."/>
            <person name="Iobst S."/>
            <person name="de Vazeille A.R."/>
            <person name="Buell C.R."/>
            <person name="Ying K."/>
            <person name="Li Y."/>
            <person name="Lu T."/>
            <person name="Huang Y."/>
            <person name="Zhao Q."/>
            <person name="Feng Q."/>
            <person name="Zhang L."/>
            <person name="Zhu J."/>
            <person name="Weng Q."/>
            <person name="Mu J."/>
            <person name="Lu Y."/>
            <person name="Fan D."/>
            <person name="Liu Y."/>
            <person name="Guan J."/>
            <person name="Zhang Y."/>
            <person name="Yu S."/>
            <person name="Liu X."/>
            <person name="Zhang Y."/>
            <person name="Hong G."/>
            <person name="Han B."/>
            <person name="Choisne N."/>
            <person name="Demange N."/>
            <person name="Orjeda G."/>
            <person name="Samain S."/>
            <person name="Cattolico L."/>
            <person name="Pelletier E."/>
            <person name="Couloux A."/>
            <person name="Segurens B."/>
            <person name="Wincker P."/>
            <person name="D'Hont A."/>
            <person name="Scarpelli C."/>
            <person name="Weissenbach J."/>
            <person name="Salanoubat M."/>
            <person name="Quetier F."/>
            <person name="Yu Y."/>
            <person name="Kim H.R."/>
            <person name="Rambo T."/>
            <person name="Currie J."/>
            <person name="Collura K."/>
            <person name="Luo M."/>
            <person name="Yang T."/>
            <person name="Ammiraju J.S.S."/>
            <person name="Engler F."/>
            <person name="Soderlund C."/>
            <person name="Wing R.A."/>
            <person name="Palmer L.E."/>
            <person name="de la Bastide M."/>
            <person name="Spiegel L."/>
            <person name="Nascimento L."/>
            <person name="Zutavern T."/>
            <person name="O'Shaughnessy A."/>
            <person name="Dike S."/>
            <person name="Dedhia N."/>
            <person name="Preston R."/>
            <person name="Balija V."/>
            <person name="McCombie W.R."/>
            <person name="Chow T."/>
            <person name="Chen H."/>
            <person name="Chung M."/>
            <person name="Chen C."/>
            <person name="Shaw J."/>
            <person name="Wu H."/>
            <person name="Hsiao K."/>
            <person name="Chao Y."/>
            <person name="Chu M."/>
            <person name="Cheng C."/>
            <person name="Hour A."/>
            <person name="Lee P."/>
            <person name="Lin S."/>
            <person name="Lin Y."/>
            <person name="Liou J."/>
            <person name="Liu S."/>
            <person name="Hsing Y."/>
            <person name="Raghuvanshi S."/>
            <person name="Mohanty A."/>
            <person name="Bharti A.K."/>
            <person name="Gaur A."/>
            <person name="Gupta V."/>
            <person name="Kumar D."/>
            <person name="Ravi V."/>
            <person name="Vij S."/>
            <person name="Kapur A."/>
            <person name="Khurana P."/>
            <person name="Khurana P."/>
            <person name="Khurana J.P."/>
            <person name="Tyagi A.K."/>
            <person name="Gaikwad K."/>
            <person name="Singh A."/>
            <person name="Dalal V."/>
            <person name="Srivastava S."/>
            <person name="Dixit A."/>
            <person name="Pal A.K."/>
            <person name="Ghazi I.A."/>
            <person name="Yadav M."/>
            <person name="Pandit A."/>
            <person name="Bhargava A."/>
            <person name="Sureshbabu K."/>
            <person name="Batra K."/>
            <person name="Sharma T.R."/>
            <person name="Mohapatra T."/>
            <person name="Singh N.K."/>
            <person name="Messing J."/>
            <person name="Nelson A.B."/>
            <person name="Fuks G."/>
            <person name="Kavchok S."/>
            <person name="Keizer G."/>
            <person name="Linton E."/>
            <person name="Llaca V."/>
            <person name="Song R."/>
            <person name="Tanyolac B."/>
            <person name="Young S."/>
            <person name="Ho-Il K."/>
            <person name="Hahn J.H."/>
            <person name="Sangsakoo G."/>
            <person name="Vanavichit A."/>
            <person name="de Mattos Luiz.A.T."/>
            <person name="Zimmer P.D."/>
            <person name="Malone G."/>
            <person name="Dellagostin O."/>
            <person name="de Oliveira A.C."/>
            <person name="Bevan M."/>
            <person name="Bancroft I."/>
            <person name="Minx P."/>
            <person name="Cordum H."/>
            <person name="Wilson R."/>
            <person name="Cheng Z."/>
            <person name="Jin W."/>
            <person name="Jiang J."/>
            <person name="Leong S.A."/>
            <person name="Iwama H."/>
            <person name="Gojobori T."/>
            <person name="Itoh T."/>
            <person name="Niimura Y."/>
            <person name="Fujii Y."/>
            <person name="Habara T."/>
            <person name="Sakai H."/>
            <person name="Sato Y."/>
            <person name="Wilson G."/>
            <person name="Kumar K."/>
            <person name="McCouch S."/>
            <person name="Juretic N."/>
            <person name="Hoen D."/>
            <person name="Wright S."/>
            <person name="Bruskiewich R."/>
            <person name="Bureau T."/>
            <person name="Miyao A."/>
            <person name="Hirochika H."/>
            <person name="Nishikawa T."/>
            <person name="Kadowaki K."/>
            <person name="Sugiura M."/>
            <person name="Burr B."/>
            <person name="Sasaki T."/>
        </authorList>
    </citation>
    <scope>NUCLEOTIDE SEQUENCE [LARGE SCALE GENOMIC DNA]</scope>
    <source>
        <strain evidence="7">cv. Nipponbare</strain>
    </source>
</reference>
<dbReference type="PROSITE" id="PS51649">
    <property type="entry name" value="NPH3"/>
    <property type="match status" value="1"/>
</dbReference>
<evidence type="ECO:0000256" key="1">
    <source>
        <dbReference type="ARBA" id="ARBA00004906"/>
    </source>
</evidence>
<dbReference type="eggNOG" id="ENOG502QUJB">
    <property type="taxonomic scope" value="Eukaryota"/>
</dbReference>
<feature type="non-terminal residue" evidence="6">
    <location>
        <position position="617"/>
    </location>
</feature>
<sequence>DRRKSYLPTFRELNKGELLNCHVPPAHCLSFQVPTGTSLLLHLPDFMDRTSQWVSSPDIPADLLIRIADDVFPLHKAVMVPKCCYIRKAVAAARGGATATVDLDLSALPGAADAFDKVARYCYGANFELSVRNAAALLCAAAFLDMHPTDGGLARRVEEFLAKVGLRTLPGAVAVLRSCEGLLPAAEEIGVVQRSADAIALRICNEVLFPTRSPPEWWTAELAALSPASFHKVITALRCRRAEPEVLVAAATAYAELLLAEVLAADGHAADHSGMHRALVESVVAVLPSTDDAPLPAAFLCHLLHVAITIGASAKTCHDLELRVAAVLDQATAGDLLTVALDGAGERVQNVDAVRRIITAFVERDSAASSGGGANGRNRRASLSGAGALQGGGGAMQTVAKTVDEVAAEIATEESLPISKFVGLAGAVPKEARATHDCLYRAVDIYLKAHPALEEMEREKVCSVMDPLKLSYQGRLHASQNNRLPLQAVLSALYYDRLKLRSGDEGGGGWDAYGNGVMRSSAAGSARKQAKEEASLARENEALRSELARMRAYVSGMQQQSKGSSSSRGKKGSWLRTLSRLNPFKAGIWGKDTSGIVDGKTDAMNSVKSKRRRFSIS</sequence>
<comment type="similarity">
    <text evidence="3">Belongs to the NPH3 family.</text>
</comment>
<dbReference type="InParanoid" id="A0A0P0XY52"/>
<evidence type="ECO:0000256" key="3">
    <source>
        <dbReference type="PROSITE-ProRule" id="PRU00982"/>
    </source>
</evidence>
<dbReference type="GO" id="GO:0016567">
    <property type="term" value="P:protein ubiquitination"/>
    <property type="evidence" value="ECO:0007669"/>
    <property type="project" value="UniProtKB-UniPathway"/>
</dbReference>
<dbReference type="PaxDb" id="39947-A0A0P0XY52"/>
<organism evidence="6 7">
    <name type="scientific">Oryza sativa subsp. japonica</name>
    <name type="common">Rice</name>
    <dbReference type="NCBI Taxonomy" id="39947"/>
    <lineage>
        <taxon>Eukaryota</taxon>
        <taxon>Viridiplantae</taxon>
        <taxon>Streptophyta</taxon>
        <taxon>Embryophyta</taxon>
        <taxon>Tracheophyta</taxon>
        <taxon>Spermatophyta</taxon>
        <taxon>Magnoliopsida</taxon>
        <taxon>Liliopsida</taxon>
        <taxon>Poales</taxon>
        <taxon>Poaceae</taxon>
        <taxon>BOP clade</taxon>
        <taxon>Oryzoideae</taxon>
        <taxon>Oryzeae</taxon>
        <taxon>Oryzinae</taxon>
        <taxon>Oryza</taxon>
        <taxon>Oryza sativa</taxon>
    </lineage>
</organism>
<dbReference type="UniPathway" id="UPA00143"/>
<keyword evidence="8 9" id="KW-1267">Proteomics identification</keyword>
<keyword evidence="7" id="KW-1185">Reference proteome</keyword>
<dbReference type="InterPro" id="IPR011333">
    <property type="entry name" value="SKP1/BTB/POZ_sf"/>
</dbReference>
<dbReference type="EMBL" id="AP014967">
    <property type="protein sequence ID" value="BAT12429.1"/>
    <property type="molecule type" value="Genomic_DNA"/>
</dbReference>
<keyword evidence="2" id="KW-0833">Ubl conjugation pathway</keyword>
<dbReference type="FunCoup" id="A0A0P0XY52">
    <property type="interactions" value="705"/>
</dbReference>
<dbReference type="AlphaFoldDB" id="A0A0P0XY52"/>
<dbReference type="Proteomes" id="UP000059680">
    <property type="component" value="Chromosome 11"/>
</dbReference>
<gene>
    <name evidence="6" type="ordered locus">Os11g0118300</name>
    <name evidence="6" type="ORF">OSNPB_110118300</name>
</gene>
<dbReference type="SUPFAM" id="SSF54695">
    <property type="entry name" value="POZ domain"/>
    <property type="match status" value="1"/>
</dbReference>
<evidence type="ECO:0000313" key="6">
    <source>
        <dbReference type="EMBL" id="BAT12429.1"/>
    </source>
</evidence>
<evidence type="ECO:0000256" key="4">
    <source>
        <dbReference type="SAM" id="MobiDB-lite"/>
    </source>
</evidence>
<reference evidence="6 7" key="3">
    <citation type="journal article" date="2013" name="Rice">
        <title>Improvement of the Oryza sativa Nipponbare reference genome using next generation sequence and optical map data.</title>
        <authorList>
            <person name="Kawahara Y."/>
            <person name="de la Bastide M."/>
            <person name="Hamilton J.P."/>
            <person name="Kanamori H."/>
            <person name="McCombie W.R."/>
            <person name="Ouyang S."/>
            <person name="Schwartz D.C."/>
            <person name="Tanaka T."/>
            <person name="Wu J."/>
            <person name="Zhou S."/>
            <person name="Childs K.L."/>
            <person name="Davidson R.M."/>
            <person name="Lin H."/>
            <person name="Quesada-Ocampo L."/>
            <person name="Vaillancourt B."/>
            <person name="Sakai H."/>
            <person name="Lee S.S."/>
            <person name="Kim J."/>
            <person name="Numa H."/>
            <person name="Itoh T."/>
            <person name="Buell C.R."/>
            <person name="Matsumoto T."/>
        </authorList>
    </citation>
    <scope>NUCLEOTIDE SEQUENCE [LARGE SCALE GENOMIC DNA]</scope>
    <source>
        <strain evidence="7">cv. Nipponbare</strain>
    </source>
</reference>
<dbReference type="Gene3D" id="3.30.710.10">
    <property type="entry name" value="Potassium Channel Kv1.1, Chain A"/>
    <property type="match status" value="1"/>
</dbReference>
<dbReference type="InterPro" id="IPR043454">
    <property type="entry name" value="NPH3/RPT2-like"/>
</dbReference>
<feature type="region of interest" description="Disordered" evidence="4">
    <location>
        <begin position="367"/>
        <end position="392"/>
    </location>
</feature>
<proteinExistence type="evidence at protein level"/>
<feature type="domain" description="NPH3" evidence="5">
    <location>
        <begin position="216"/>
        <end position="499"/>
    </location>
</feature>
<dbReference type="OMA" id="KMKMYIA"/>
<name>A0A0P0XY52_ORYSJ</name>
<accession>A0A0P0XY52</accession>
<dbReference type="Pfam" id="PF03000">
    <property type="entry name" value="NPH3"/>
    <property type="match status" value="1"/>
</dbReference>
<comment type="pathway">
    <text evidence="1">Protein modification; protein ubiquitination.</text>
</comment>
<reference evidence="6 7" key="2">
    <citation type="journal article" date="2013" name="Plant Cell Physiol.">
        <title>Rice Annotation Project Database (RAP-DB): an integrative and interactive database for rice genomics.</title>
        <authorList>
            <person name="Sakai H."/>
            <person name="Lee S.S."/>
            <person name="Tanaka T."/>
            <person name="Numa H."/>
            <person name="Kim J."/>
            <person name="Kawahara Y."/>
            <person name="Wakimoto H."/>
            <person name="Yang C.C."/>
            <person name="Iwamoto M."/>
            <person name="Abe T."/>
            <person name="Yamada Y."/>
            <person name="Muto A."/>
            <person name="Inokuchi H."/>
            <person name="Ikemura T."/>
            <person name="Matsumoto T."/>
            <person name="Sasaki T."/>
            <person name="Itoh T."/>
        </authorList>
    </citation>
    <scope>NUCLEOTIDE SEQUENCE [LARGE SCALE GENOMIC DNA]</scope>
    <source>
        <strain evidence="7">cv. Nipponbare</strain>
    </source>
</reference>
<evidence type="ECO:0000256" key="2">
    <source>
        <dbReference type="ARBA" id="ARBA00022786"/>
    </source>
</evidence>
<protein>
    <submittedName>
        <fullName evidence="6">Os11g0118300 protein</fullName>
    </submittedName>
</protein>
<evidence type="ECO:0000259" key="5">
    <source>
        <dbReference type="PROSITE" id="PS51649"/>
    </source>
</evidence>
<evidence type="ECO:0000313" key="7">
    <source>
        <dbReference type="Proteomes" id="UP000059680"/>
    </source>
</evidence>
<dbReference type="InterPro" id="IPR027356">
    <property type="entry name" value="NPH3_dom"/>
</dbReference>
<dbReference type="Gramene" id="Os11t0118300-01">
    <property type="protein sequence ID" value="Os11t0118300-01"/>
    <property type="gene ID" value="Os11g0118300"/>
</dbReference>
<dbReference type="PANTHER" id="PTHR32370">
    <property type="entry name" value="OS12G0117600 PROTEIN"/>
    <property type="match status" value="1"/>
</dbReference>
<evidence type="ECO:0007829" key="8">
    <source>
        <dbReference type="PeptideAtlas" id="A0A0P0XY52"/>
    </source>
</evidence>